<organism evidence="2 3">
    <name type="scientific">Phlebiopsis gigantea (strain 11061_1 CR5-6)</name>
    <name type="common">White-rot fungus</name>
    <name type="synonym">Peniophora gigantea</name>
    <dbReference type="NCBI Taxonomy" id="745531"/>
    <lineage>
        <taxon>Eukaryota</taxon>
        <taxon>Fungi</taxon>
        <taxon>Dikarya</taxon>
        <taxon>Basidiomycota</taxon>
        <taxon>Agaricomycotina</taxon>
        <taxon>Agaricomycetes</taxon>
        <taxon>Polyporales</taxon>
        <taxon>Phanerochaetaceae</taxon>
        <taxon>Phlebiopsis</taxon>
    </lineage>
</organism>
<dbReference type="OrthoDB" id="2742161at2759"/>
<evidence type="ECO:0000313" key="3">
    <source>
        <dbReference type="Proteomes" id="UP000053257"/>
    </source>
</evidence>
<gene>
    <name evidence="2" type="ORF">PHLGIDRAFT_123325</name>
</gene>
<feature type="region of interest" description="Disordered" evidence="1">
    <location>
        <begin position="491"/>
        <end position="530"/>
    </location>
</feature>
<name>A0A0C3RYU9_PHLG1</name>
<dbReference type="Proteomes" id="UP000053257">
    <property type="component" value="Unassembled WGS sequence"/>
</dbReference>
<evidence type="ECO:0000256" key="1">
    <source>
        <dbReference type="SAM" id="MobiDB-lite"/>
    </source>
</evidence>
<reference evidence="2 3" key="1">
    <citation type="journal article" date="2014" name="PLoS Genet.">
        <title>Analysis of the Phlebiopsis gigantea genome, transcriptome and secretome provides insight into its pioneer colonization strategies of wood.</title>
        <authorList>
            <person name="Hori C."/>
            <person name="Ishida T."/>
            <person name="Igarashi K."/>
            <person name="Samejima M."/>
            <person name="Suzuki H."/>
            <person name="Master E."/>
            <person name="Ferreira P."/>
            <person name="Ruiz-Duenas F.J."/>
            <person name="Held B."/>
            <person name="Canessa P."/>
            <person name="Larrondo L.F."/>
            <person name="Schmoll M."/>
            <person name="Druzhinina I.S."/>
            <person name="Kubicek C.P."/>
            <person name="Gaskell J.A."/>
            <person name="Kersten P."/>
            <person name="St John F."/>
            <person name="Glasner J."/>
            <person name="Sabat G."/>
            <person name="Splinter BonDurant S."/>
            <person name="Syed K."/>
            <person name="Yadav J."/>
            <person name="Mgbeahuruike A.C."/>
            <person name="Kovalchuk A."/>
            <person name="Asiegbu F.O."/>
            <person name="Lackner G."/>
            <person name="Hoffmeister D."/>
            <person name="Rencoret J."/>
            <person name="Gutierrez A."/>
            <person name="Sun H."/>
            <person name="Lindquist E."/>
            <person name="Barry K."/>
            <person name="Riley R."/>
            <person name="Grigoriev I.V."/>
            <person name="Henrissat B."/>
            <person name="Kues U."/>
            <person name="Berka R.M."/>
            <person name="Martinez A.T."/>
            <person name="Covert S.F."/>
            <person name="Blanchette R.A."/>
            <person name="Cullen D."/>
        </authorList>
    </citation>
    <scope>NUCLEOTIDE SEQUENCE [LARGE SCALE GENOMIC DNA]</scope>
    <source>
        <strain evidence="2 3">11061_1 CR5-6</strain>
    </source>
</reference>
<dbReference type="InterPro" id="IPR040521">
    <property type="entry name" value="KDZ"/>
</dbReference>
<dbReference type="AlphaFoldDB" id="A0A0C3RYU9"/>
<proteinExistence type="predicted"/>
<evidence type="ECO:0008006" key="4">
    <source>
        <dbReference type="Google" id="ProtNLM"/>
    </source>
</evidence>
<sequence length="762" mass="87340">MNAYDYVEVLRRKTDGTITGSTVDRYREFLTANRTFSYVTAAKRHGRQPGSLSYAALAILCPACPQIDMNMDPKWKNRTEELRFLDALYYSIDGNFHANLKDKPFDKDDVPLTKGAGYFADEDLFSAYTAKLSPLEPEPSTCHKFVAMGLGPYWGRVSGTVGLFCAHHMFVLPGGHVDLQKGERFSNVDFAVSFGLRRWMDLLMHVAAYDLQCQYRLKFKARMADMWKILSRLDKCKILEGNDRKLFPWTVAGVGKFHLAGHRADCRYRWSFNFLPYSAMLDGEAPERIWSVTNPLSNRTREMNPGHRHDIMNEFYSDQNIRRTHNMSASLDRKHRMANEYLPPVAEALETLEASIVEQYGRKKLETLKEKEAAFKIAVVDHEKHKELQNPYDLPASSAKSRTELEQEIGSQAHATSSGVDLVSFIEQGIALQEQRIRLLQHTAEPDVDLVVESEVEAFLSSHSKWEQMHETTLSPILAQAQKEADLADGLLPETPNARKDEDDNDSDNNSNIAGQKRKRKIYGHRTKEPSSHLWSKVNDAVVLLPSSYVPAIRSRQCLQLATHTELELRKAQAANALDLLRTHLITSYSFEKNIKKRAPSGATGHKVITRNKSAAFQKRDDINLAADAYRRSHKALVALGLMNSVDFRTLDQKDVRPFVVRTSDQQLGDSKSQPSWIWQKLQFLSTKDVTRGFHRYAEQVIEVHWFRMSALKSRWEEEAHVVIEEMKRTIRFFKFQQDHWLQEGDKHEKHKCLGHAAYARK</sequence>
<feature type="region of interest" description="Disordered" evidence="1">
    <location>
        <begin position="392"/>
        <end position="413"/>
    </location>
</feature>
<dbReference type="HOGENOM" id="CLU_346851_0_0_1"/>
<protein>
    <recommendedName>
        <fullName evidence="4">CxC2-like cysteine cluster KDZ transposase-associated domain-containing protein</fullName>
    </recommendedName>
</protein>
<keyword evidence="3" id="KW-1185">Reference proteome</keyword>
<dbReference type="Pfam" id="PF18758">
    <property type="entry name" value="KDZ"/>
    <property type="match status" value="1"/>
</dbReference>
<feature type="compositionally biased region" description="Basic residues" evidence="1">
    <location>
        <begin position="516"/>
        <end position="525"/>
    </location>
</feature>
<evidence type="ECO:0000313" key="2">
    <source>
        <dbReference type="EMBL" id="KIP01467.1"/>
    </source>
</evidence>
<dbReference type="EMBL" id="KN840785">
    <property type="protein sequence ID" value="KIP01467.1"/>
    <property type="molecule type" value="Genomic_DNA"/>
</dbReference>
<accession>A0A0C3RYU9</accession>